<dbReference type="AlphaFoldDB" id="A0AAU6WHM8"/>
<evidence type="ECO:0000313" key="2">
    <source>
        <dbReference type="Proteomes" id="UP001486888"/>
    </source>
</evidence>
<organism evidence="1 2">
    <name type="scientific">Glutamicibacter ectropisis</name>
    <dbReference type="NCBI Taxonomy" id="3046593"/>
    <lineage>
        <taxon>Bacteria</taxon>
        <taxon>Bacillati</taxon>
        <taxon>Actinomycetota</taxon>
        <taxon>Actinomycetes</taxon>
        <taxon>Micrococcales</taxon>
        <taxon>Micrococcaceae</taxon>
        <taxon>Glutamicibacter</taxon>
    </lineage>
</organism>
<dbReference type="RefSeq" id="WP_345474008.1">
    <property type="nucleotide sequence ID" value="NZ_CP125942.1"/>
</dbReference>
<protein>
    <recommendedName>
        <fullName evidence="3">GIY-YIG domain-containing protein</fullName>
    </recommendedName>
</protein>
<name>A0AAU6WHM8_9MICC</name>
<evidence type="ECO:0000313" key="1">
    <source>
        <dbReference type="EMBL" id="XAO47181.1"/>
    </source>
</evidence>
<accession>A0AAU6WHM8</accession>
<sequence length="226" mass="24672">MNEPLLNLDDAARQLGVDTKSLRSYLRKHRPKGAVQKPPQPGGLWHVSTTLLLQLQIAGAPELKITLRAIDESVLASLDWSPWLPFEQAATTAPVAPGVYMLRRTDQPDAAPIYIGAAGERSGKGLRGRLKIYSSGVGATSGFGKHAFDDALKDPQWLRQLAAEAEAGTPSTIQTVARRAIDRLELEVRWVTCIHRKAALVIEDALIKQHHQTVWNVAGVPQQSAD</sequence>
<proteinExistence type="predicted"/>
<reference evidence="1 2" key="1">
    <citation type="submission" date="2023-05" db="EMBL/GenBank/DDBJ databases">
        <title>Glutamicibacter sp. B1, complete genome.</title>
        <authorList>
            <person name="Long Y.H."/>
            <person name="Fang T."/>
            <person name="Li X.Y."/>
        </authorList>
    </citation>
    <scope>NUCLEOTIDE SEQUENCE [LARGE SCALE GENOMIC DNA]</scope>
    <source>
        <strain evidence="1 2">B1</strain>
    </source>
</reference>
<keyword evidence="2" id="KW-1185">Reference proteome</keyword>
<dbReference type="KEGG" id="gey:QMQ05_06575"/>
<dbReference type="EMBL" id="CP125942">
    <property type="protein sequence ID" value="XAO47181.1"/>
    <property type="molecule type" value="Genomic_DNA"/>
</dbReference>
<dbReference type="Proteomes" id="UP001486888">
    <property type="component" value="Chromosome"/>
</dbReference>
<evidence type="ECO:0008006" key="3">
    <source>
        <dbReference type="Google" id="ProtNLM"/>
    </source>
</evidence>
<gene>
    <name evidence="1" type="ORF">QMQ05_06575</name>
</gene>